<name>A0A942I3J4_9HYPH</name>
<proteinExistence type="predicted"/>
<dbReference type="Proteomes" id="UP000680348">
    <property type="component" value="Unassembled WGS sequence"/>
</dbReference>
<protein>
    <submittedName>
        <fullName evidence="2">Uncharacterized protein</fullName>
    </submittedName>
</protein>
<gene>
    <name evidence="2" type="ORF">KEU06_22435</name>
</gene>
<evidence type="ECO:0000313" key="3">
    <source>
        <dbReference type="Proteomes" id="UP000680348"/>
    </source>
</evidence>
<feature type="transmembrane region" description="Helical" evidence="1">
    <location>
        <begin position="58"/>
        <end position="80"/>
    </location>
</feature>
<feature type="transmembrane region" description="Helical" evidence="1">
    <location>
        <begin position="116"/>
        <end position="137"/>
    </location>
</feature>
<keyword evidence="3" id="KW-1185">Reference proteome</keyword>
<reference evidence="2" key="1">
    <citation type="submission" date="2021-04" db="EMBL/GenBank/DDBJ databases">
        <title>Pseudaminobacter soli sp. nov., isolated from paddy soil contaminated by heavy metals.</title>
        <authorList>
            <person name="Zhang K."/>
        </authorList>
    </citation>
    <scope>NUCLEOTIDE SEQUENCE</scope>
    <source>
        <strain evidence="2">19-2017</strain>
    </source>
</reference>
<keyword evidence="1" id="KW-1133">Transmembrane helix</keyword>
<dbReference type="EMBL" id="JAGWCR010000013">
    <property type="protein sequence ID" value="MBS3651377.1"/>
    <property type="molecule type" value="Genomic_DNA"/>
</dbReference>
<keyword evidence="1" id="KW-0812">Transmembrane</keyword>
<dbReference type="AlphaFoldDB" id="A0A942I3J4"/>
<keyword evidence="1" id="KW-0472">Membrane</keyword>
<dbReference type="RefSeq" id="WP_188256933.1">
    <property type="nucleotide sequence ID" value="NZ_JABVCF010000013.1"/>
</dbReference>
<sequence>MSRILTLFLLLHWAAVFSLLAGLALFGDEGGLSSGFSFFGAILSGADHLLAGFPALKAAVAFGFAICAVLFWWSLVTALLGSAAVADEVLRLAFAGACCLMTVMLIIGSLKAPSGVFGAMAAHFAALIASFAAIGTGQKLGERRSAKAARVRGHDASQTARLYRFVASFDGGRSAER</sequence>
<evidence type="ECO:0000256" key="1">
    <source>
        <dbReference type="SAM" id="Phobius"/>
    </source>
</evidence>
<organism evidence="2 3">
    <name type="scientific">Pseudaminobacter soli</name>
    <name type="common">ex Zhang et al. 2022</name>
    <dbReference type="NCBI Taxonomy" id="2831468"/>
    <lineage>
        <taxon>Bacteria</taxon>
        <taxon>Pseudomonadati</taxon>
        <taxon>Pseudomonadota</taxon>
        <taxon>Alphaproteobacteria</taxon>
        <taxon>Hyphomicrobiales</taxon>
        <taxon>Phyllobacteriaceae</taxon>
        <taxon>Pseudaminobacter</taxon>
    </lineage>
</organism>
<accession>A0A942I3J4</accession>
<feature type="transmembrane region" description="Helical" evidence="1">
    <location>
        <begin position="92"/>
        <end position="110"/>
    </location>
</feature>
<evidence type="ECO:0000313" key="2">
    <source>
        <dbReference type="EMBL" id="MBS3651377.1"/>
    </source>
</evidence>
<comment type="caution">
    <text evidence="2">The sequence shown here is derived from an EMBL/GenBank/DDBJ whole genome shotgun (WGS) entry which is preliminary data.</text>
</comment>